<keyword evidence="2" id="KW-1185">Reference proteome</keyword>
<evidence type="ECO:0000313" key="2">
    <source>
        <dbReference type="Proteomes" id="UP000028960"/>
    </source>
</evidence>
<organism evidence="1 2">
    <name type="scientific">Staphylococcus phage MCE-2014</name>
    <dbReference type="NCBI Taxonomy" id="1524910"/>
    <lineage>
        <taxon>Viruses</taxon>
        <taxon>Duplodnaviria</taxon>
        <taxon>Heunggongvirae</taxon>
        <taxon>Uroviricota</taxon>
        <taxon>Caudoviricetes</taxon>
        <taxon>Herelleviridae</taxon>
        <taxon>Twortvirinae</taxon>
        <taxon>Kayvirus</taxon>
        <taxon>Kayvirus MCE2014</taxon>
    </lineage>
</organism>
<protein>
    <submittedName>
        <fullName evidence="1">Uncharacterized protein</fullName>
    </submittedName>
</protein>
<accession>A0A076G456</accession>
<name>A0A076G456_9CAUD</name>
<sequence length="62" mass="7573">MTEWYALCYYDKVGKKKVPKQIRAHRDISVLEELKERLEERNPNTEYAIKTTKQFDKIREKL</sequence>
<proteinExistence type="predicted"/>
<dbReference type="EMBL" id="KJ888149">
    <property type="protein sequence ID" value="AII27016.1"/>
    <property type="molecule type" value="Genomic_DNA"/>
</dbReference>
<evidence type="ECO:0000313" key="1">
    <source>
        <dbReference type="EMBL" id="AII27016.1"/>
    </source>
</evidence>
<reference evidence="1 2" key="1">
    <citation type="journal article" date="2014" name="Appl. Environ. Microbiol.">
        <title>Combined Use of Bacteriophage K and a Novel Bacteriophage To Reduce Staphylococcus aureus Biofilm Formation.</title>
        <authorList>
            <person name="Alves D.R."/>
            <person name="Gaudion A."/>
            <person name="Bean J.E."/>
            <person name="Perez Esteban P."/>
            <person name="Arnot T.C."/>
            <person name="Harper D.R."/>
            <person name="Kot W."/>
            <person name="Hansen L.H."/>
            <person name="Enright M.C."/>
            <person name="Jenkins A.T."/>
        </authorList>
    </citation>
    <scope>NUCLEOTIDE SEQUENCE [LARGE SCALE GENOMIC DNA]</scope>
</reference>
<dbReference type="GeneID" id="22276364"/>
<dbReference type="RefSeq" id="YP_009098106.1">
    <property type="nucleotide sequence ID" value="NC_025416.1"/>
</dbReference>
<dbReference type="KEGG" id="vg:22276364"/>
<dbReference type="Proteomes" id="UP000028960">
    <property type="component" value="Segment"/>
</dbReference>